<name>A0A3S1DM21_9BACL</name>
<dbReference type="AlphaFoldDB" id="A0A3S1DM21"/>
<dbReference type="EMBL" id="RZNY01000003">
    <property type="protein sequence ID" value="RUT47651.1"/>
    <property type="molecule type" value="Genomic_DNA"/>
</dbReference>
<sequence>MDQNKLSQIELFAFDSPPFLLSGTGQSERCWHVVLKLSCGKQCGFAECILSADDTAVDLIRWGSFLMNIRNRTLEEALEIVRHKDSEWAKNQFKLVQTALLKLAQVKYVQYRIAVGSELWEYRNHSILLKALPKVLIPKQPHFDLNTTNLINKSTAYFSIL</sequence>
<accession>A0A3S1DM21</accession>
<proteinExistence type="predicted"/>
<gene>
    <name evidence="1" type="ORF">EJP82_04525</name>
</gene>
<keyword evidence="2" id="KW-1185">Reference proteome</keyword>
<evidence type="ECO:0000313" key="1">
    <source>
        <dbReference type="EMBL" id="RUT47651.1"/>
    </source>
</evidence>
<dbReference type="Proteomes" id="UP000279446">
    <property type="component" value="Unassembled WGS sequence"/>
</dbReference>
<reference evidence="1 2" key="1">
    <citation type="submission" date="2018-12" db="EMBL/GenBank/DDBJ databases">
        <authorList>
            <person name="Sun L."/>
            <person name="Chen Z."/>
        </authorList>
    </citation>
    <scope>NUCLEOTIDE SEQUENCE [LARGE SCALE GENOMIC DNA]</scope>
    <source>
        <strain evidence="1 2">DSM 15890</strain>
    </source>
</reference>
<evidence type="ECO:0000313" key="2">
    <source>
        <dbReference type="Proteomes" id="UP000279446"/>
    </source>
</evidence>
<comment type="caution">
    <text evidence="1">The sequence shown here is derived from an EMBL/GenBank/DDBJ whole genome shotgun (WGS) entry which is preliminary data.</text>
</comment>
<dbReference type="OrthoDB" id="2611783at2"/>
<organism evidence="1 2">
    <name type="scientific">Paenibacillus anaericanus</name>
    <dbReference type="NCBI Taxonomy" id="170367"/>
    <lineage>
        <taxon>Bacteria</taxon>
        <taxon>Bacillati</taxon>
        <taxon>Bacillota</taxon>
        <taxon>Bacilli</taxon>
        <taxon>Bacillales</taxon>
        <taxon>Paenibacillaceae</taxon>
        <taxon>Paenibacillus</taxon>
    </lineage>
</organism>
<protein>
    <submittedName>
        <fullName evidence="1">Uncharacterized protein</fullName>
    </submittedName>
</protein>
<dbReference type="RefSeq" id="WP_127190851.1">
    <property type="nucleotide sequence ID" value="NZ_RZNY01000003.1"/>
</dbReference>